<dbReference type="GO" id="GO:0047710">
    <property type="term" value="F:bis(5'-adenosyl)-triphosphatase activity"/>
    <property type="evidence" value="ECO:0007669"/>
    <property type="project" value="UniProtKB-EC"/>
</dbReference>
<evidence type="ECO:0000256" key="2">
    <source>
        <dbReference type="PROSITE-ProRule" id="PRU00464"/>
    </source>
</evidence>
<dbReference type="AlphaFoldDB" id="A0A0S1XFM2"/>
<feature type="domain" description="HIT" evidence="3">
    <location>
        <begin position="22"/>
        <end position="132"/>
    </location>
</feature>
<dbReference type="RefSeq" id="WP_056934935.1">
    <property type="nucleotide sequence ID" value="NZ_CP013050.1"/>
</dbReference>
<dbReference type="PANTHER" id="PTHR42997">
    <property type="entry name" value="HIT FAMILY HYDROLASE"/>
    <property type="match status" value="1"/>
</dbReference>
<evidence type="ECO:0000313" key="5">
    <source>
        <dbReference type="Proteomes" id="UP000066042"/>
    </source>
</evidence>
<accession>A0A0S1XFM2</accession>
<dbReference type="SUPFAM" id="SSF54197">
    <property type="entry name" value="HIT-like"/>
    <property type="match status" value="1"/>
</dbReference>
<name>A0A0S1XFM2_THEBA</name>
<dbReference type="PROSITE" id="PS51084">
    <property type="entry name" value="HIT_2"/>
    <property type="match status" value="1"/>
</dbReference>
<dbReference type="EMBL" id="CP013050">
    <property type="protein sequence ID" value="ALM76588.1"/>
    <property type="molecule type" value="Genomic_DNA"/>
</dbReference>
<dbReference type="InterPro" id="IPR011146">
    <property type="entry name" value="HIT-like"/>
</dbReference>
<protein>
    <submittedName>
        <fullName evidence="4">Bis(5'-adenosyl)-triphosphatase</fullName>
        <ecNumber evidence="4">3.6.1.29</ecNumber>
    </submittedName>
</protein>
<keyword evidence="4" id="KW-0378">Hydrolase</keyword>
<reference evidence="4 5" key="1">
    <citation type="journal article" date="2016" name="Genome Announc.">
        <title>Complete genome sequence of the hyperthermophilic and piezophilic archaeon Thermococcus barophilus Ch5, capable of growth at the expense of hydrogenogenesis from carbon monoxide and formate.</title>
        <authorList>
            <person name="Oger P."/>
            <person name="Sokolova T.G."/>
            <person name="Kozhevnikova D.A."/>
            <person name="Taranov E.A."/>
            <person name="Vannier P."/>
            <person name="Lee H.S."/>
            <person name="Kwon K.K."/>
            <person name="Kang S.G."/>
            <person name="Lee J.H."/>
            <person name="Bonch-Osmolovskaya E.A."/>
            <person name="Lebedinsky A.V."/>
        </authorList>
    </citation>
    <scope>NUCLEOTIDE SEQUENCE [LARGE SCALE GENOMIC DNA]</scope>
    <source>
        <strain evidence="5">Ch5</strain>
    </source>
</reference>
<dbReference type="STRING" id="55802.TBCH5v1_2700"/>
<dbReference type="GeneID" id="26137905"/>
<dbReference type="InterPro" id="IPR052908">
    <property type="entry name" value="AP-4-A_phosphorylase"/>
</dbReference>
<dbReference type="EC" id="3.6.1.29" evidence="4"/>
<sequence>MKIIWAPWRIRYIRSPKHNGCIFCDFPKENRDEERLILYRGKYAFIIMNNYPYNPGHVMIAPYRHVGKWEDLTEEELLEIMKLSQLMIKALKRAMNPDGFNMGVNLGRVAGAGIDDHVHLHIVPRWNGDTNFMPVLADVKVIPQAMEESYKELKRALEEVLSEEHHSTTSRS</sequence>
<evidence type="ECO:0000313" key="4">
    <source>
        <dbReference type="EMBL" id="ALM76588.1"/>
    </source>
</evidence>
<dbReference type="InterPro" id="IPR039383">
    <property type="entry name" value="FHIT"/>
</dbReference>
<dbReference type="CDD" id="cd01275">
    <property type="entry name" value="FHIT"/>
    <property type="match status" value="1"/>
</dbReference>
<dbReference type="Pfam" id="PF01230">
    <property type="entry name" value="HIT"/>
    <property type="match status" value="1"/>
</dbReference>
<evidence type="ECO:0000256" key="1">
    <source>
        <dbReference type="ARBA" id="ARBA00022741"/>
    </source>
</evidence>
<dbReference type="InterPro" id="IPR036265">
    <property type="entry name" value="HIT-like_sf"/>
</dbReference>
<organism evidence="4 5">
    <name type="scientific">Thermococcus barophilus</name>
    <dbReference type="NCBI Taxonomy" id="55802"/>
    <lineage>
        <taxon>Archaea</taxon>
        <taxon>Methanobacteriati</taxon>
        <taxon>Methanobacteriota</taxon>
        <taxon>Thermococci</taxon>
        <taxon>Thermococcales</taxon>
        <taxon>Thermococcaceae</taxon>
        <taxon>Thermococcus</taxon>
    </lineage>
</organism>
<dbReference type="Gene3D" id="3.30.428.10">
    <property type="entry name" value="HIT-like"/>
    <property type="match status" value="1"/>
</dbReference>
<gene>
    <name evidence="4" type="ORF">TBCH5v1_2700</name>
</gene>
<dbReference type="PANTHER" id="PTHR42997:SF1">
    <property type="entry name" value="AP-4-A PHOSPHORYLASE"/>
    <property type="match status" value="1"/>
</dbReference>
<evidence type="ECO:0000259" key="3">
    <source>
        <dbReference type="PROSITE" id="PS51084"/>
    </source>
</evidence>
<dbReference type="Proteomes" id="UP000066042">
    <property type="component" value="Chromosome"/>
</dbReference>
<feature type="short sequence motif" description="Histidine triad motif" evidence="2">
    <location>
        <begin position="117"/>
        <end position="121"/>
    </location>
</feature>
<dbReference type="PATRIC" id="fig|55802.8.peg.2686"/>
<keyword evidence="1" id="KW-0547">Nucleotide-binding</keyword>
<dbReference type="GO" id="GO:0000166">
    <property type="term" value="F:nucleotide binding"/>
    <property type="evidence" value="ECO:0007669"/>
    <property type="project" value="UniProtKB-KW"/>
</dbReference>
<proteinExistence type="predicted"/>